<dbReference type="SUPFAM" id="SSF53850">
    <property type="entry name" value="Periplasmic binding protein-like II"/>
    <property type="match status" value="1"/>
</dbReference>
<dbReference type="Proteomes" id="UP000002745">
    <property type="component" value="Chromosome"/>
</dbReference>
<evidence type="ECO:0000313" key="1">
    <source>
        <dbReference type="EMBL" id="ACT60370.1"/>
    </source>
</evidence>
<dbReference type="EMBL" id="CP001678">
    <property type="protein sequence ID" value="ACT60370.1"/>
    <property type="molecule type" value="Genomic_DNA"/>
</dbReference>
<name>C6XPV5_HIRBI</name>
<dbReference type="Gene3D" id="3.40.190.10">
    <property type="entry name" value="Periplasmic binding protein-like II"/>
    <property type="match status" value="2"/>
</dbReference>
<dbReference type="eggNOG" id="COG1653">
    <property type="taxonomic scope" value="Bacteria"/>
</dbReference>
<dbReference type="RefSeq" id="WP_015828520.1">
    <property type="nucleotide sequence ID" value="NC_012982.1"/>
</dbReference>
<organism evidence="1 2">
    <name type="scientific">Hirschia baltica (strain ATCC 49814 / DSM 5838 / IFAM 1418)</name>
    <dbReference type="NCBI Taxonomy" id="582402"/>
    <lineage>
        <taxon>Bacteria</taxon>
        <taxon>Pseudomonadati</taxon>
        <taxon>Pseudomonadota</taxon>
        <taxon>Alphaproteobacteria</taxon>
        <taxon>Hyphomonadales</taxon>
        <taxon>Hyphomonadaceae</taxon>
        <taxon>Hirschia</taxon>
    </lineage>
</organism>
<keyword evidence="2" id="KW-1185">Reference proteome</keyword>
<sequence>MKSFKGLTWDHPRGKDALIAFAKLISRERDEFELQWDVQSLEGFESAPIAKLCEAYDILIIDHPHLGEACAHNCLQPWDNFLTPEQQQSLDEKTVGPSLPSYVMNDQLWALPLDAATQVAVQKPHLLKNAPDTWEDVLALAQTDGRVALSWAGPHAFLSFLSICAAFDIGFGLHPAQMVQNRDGAISVLDLLAKLDKYQPEATRQLNPIGLLEYMTNHDDVIYCPLVYGYVNYAQLDARERLSFLNAPKGPSGFRGSTIGGTGIALSANCTPSPQLIKHLIDMLNGVSQHTLIPENNGQPSLRSAWKDDSINQASGDFYKNTLDTIDTAYVRPRFNGYIQFQSEASQLLRANLQAQLPSSSILKNLEELYVFHKDLNPTQNTAPHPAKGN</sequence>
<reference evidence="2" key="1">
    <citation type="journal article" date="2011" name="J. Bacteriol.">
        <title>Genome sequences of eight morphologically diverse alphaproteobacteria.</title>
        <authorList>
            <consortium name="US DOE Joint Genome Institute"/>
            <person name="Brown P.J."/>
            <person name="Kysela D.T."/>
            <person name="Buechlein A."/>
            <person name="Hemmerich C."/>
            <person name="Brun Y.V."/>
        </authorList>
    </citation>
    <scope>NUCLEOTIDE SEQUENCE [LARGE SCALE GENOMIC DNA]</scope>
    <source>
        <strain evidence="2">ATCC 49814 / DSM 5838 / IFAM 1418</strain>
    </source>
</reference>
<dbReference type="KEGG" id="hba:Hbal_2696"/>
<accession>C6XPV5</accession>
<dbReference type="OrthoDB" id="9811622at2"/>
<dbReference type="AlphaFoldDB" id="C6XPV5"/>
<protein>
    <submittedName>
        <fullName evidence="1">Putative integral membrane protein</fullName>
    </submittedName>
</protein>
<dbReference type="HOGENOM" id="CLU_059918_0_0_5"/>
<evidence type="ECO:0000313" key="2">
    <source>
        <dbReference type="Proteomes" id="UP000002745"/>
    </source>
</evidence>
<gene>
    <name evidence="1" type="ordered locus">Hbal_2696</name>
</gene>
<dbReference type="STRING" id="582402.Hbal_2696"/>
<proteinExistence type="predicted"/>